<evidence type="ECO:0000313" key="7">
    <source>
        <dbReference type="EMBL" id="THG19068.1"/>
    </source>
</evidence>
<dbReference type="STRING" id="542762.A0A4S4EQM2"/>
<proteinExistence type="inferred from homology"/>
<dbReference type="EMBL" id="SDRB02002644">
    <property type="protein sequence ID" value="THG19068.1"/>
    <property type="molecule type" value="Genomic_DNA"/>
</dbReference>
<name>A0A4S4EQM2_CAMSN</name>
<evidence type="ECO:0000256" key="1">
    <source>
        <dbReference type="ARBA" id="ARBA00009183"/>
    </source>
</evidence>
<sequence length="338" mass="39074">MVMLSLPLIVRLSSLGQLRLCQMPIANLPTAMGVRSLVVQLRPKESQIRHPSAKLADWRKSIRNRPLVITHPSKMWRIGAAGLIAARELQRENHRVTVFEKADQLGGTWVYNPQVETDQLGLDSNREIVHSSLYFSLRTNIPRQLMGFTDYPFGIRENGDQRNFPRHEEVLRFLNDFAREFGITELIRFGTEVVRVERVDLRNNEWVVESRTSESSREEVFEAVVVCNGHNTQPRLANLPGIEKWPGVQVHSHNYRHPKLYQNQGITFLLMELQSKWIAGVLSGKLLLPSEEEMLADVQQHYLQMEESQIPKHHTRLLNPFEVNSHPSFYLSFFQILA</sequence>
<dbReference type="InterPro" id="IPR050346">
    <property type="entry name" value="FMO-like"/>
</dbReference>
<keyword evidence="6" id="KW-0732">Signal</keyword>
<keyword evidence="4 5" id="KW-0560">Oxidoreductase</keyword>
<protein>
    <recommendedName>
        <fullName evidence="5">Flavin-containing monooxygenase</fullName>
        <ecNumber evidence="5">1.-.-.-</ecNumber>
    </recommendedName>
</protein>
<dbReference type="AlphaFoldDB" id="A0A4S4EQM2"/>
<evidence type="ECO:0000256" key="5">
    <source>
        <dbReference type="RuleBase" id="RU361177"/>
    </source>
</evidence>
<dbReference type="Proteomes" id="UP000306102">
    <property type="component" value="Unassembled WGS sequence"/>
</dbReference>
<dbReference type="EC" id="1.-.-.-" evidence="5"/>
<dbReference type="SUPFAM" id="SSF51905">
    <property type="entry name" value="FAD/NAD(P)-binding domain"/>
    <property type="match status" value="1"/>
</dbReference>
<feature type="chain" id="PRO_5020511849" description="Flavin-containing monooxygenase" evidence="6">
    <location>
        <begin position="16"/>
        <end position="338"/>
    </location>
</feature>
<comment type="similarity">
    <text evidence="1 5">Belongs to the FMO family.</text>
</comment>
<dbReference type="Gene3D" id="3.50.50.60">
    <property type="entry name" value="FAD/NAD(P)-binding domain"/>
    <property type="match status" value="1"/>
</dbReference>
<dbReference type="GO" id="GO:0050660">
    <property type="term" value="F:flavin adenine dinucleotide binding"/>
    <property type="evidence" value="ECO:0007669"/>
    <property type="project" value="InterPro"/>
</dbReference>
<reference evidence="7 8" key="1">
    <citation type="journal article" date="2018" name="Proc. Natl. Acad. Sci. U.S.A.">
        <title>Draft genome sequence of Camellia sinensis var. sinensis provides insights into the evolution of the tea genome and tea quality.</title>
        <authorList>
            <person name="Wei C."/>
            <person name="Yang H."/>
            <person name="Wang S."/>
            <person name="Zhao J."/>
            <person name="Liu C."/>
            <person name="Gao L."/>
            <person name="Xia E."/>
            <person name="Lu Y."/>
            <person name="Tai Y."/>
            <person name="She G."/>
            <person name="Sun J."/>
            <person name="Cao H."/>
            <person name="Tong W."/>
            <person name="Gao Q."/>
            <person name="Li Y."/>
            <person name="Deng W."/>
            <person name="Jiang X."/>
            <person name="Wang W."/>
            <person name="Chen Q."/>
            <person name="Zhang S."/>
            <person name="Li H."/>
            <person name="Wu J."/>
            <person name="Wang P."/>
            <person name="Li P."/>
            <person name="Shi C."/>
            <person name="Zheng F."/>
            <person name="Jian J."/>
            <person name="Huang B."/>
            <person name="Shan D."/>
            <person name="Shi M."/>
            <person name="Fang C."/>
            <person name="Yue Y."/>
            <person name="Li F."/>
            <person name="Li D."/>
            <person name="Wei S."/>
            <person name="Han B."/>
            <person name="Jiang C."/>
            <person name="Yin Y."/>
            <person name="Xia T."/>
            <person name="Zhang Z."/>
            <person name="Bennetzen J.L."/>
            <person name="Zhao S."/>
            <person name="Wan X."/>
        </authorList>
    </citation>
    <scope>NUCLEOTIDE SEQUENCE [LARGE SCALE GENOMIC DNA]</scope>
    <source>
        <strain evidence="8">cv. Shuchazao</strain>
        <tissue evidence="7">Leaf</tissue>
    </source>
</reference>
<dbReference type="InterPro" id="IPR036188">
    <property type="entry name" value="FAD/NAD-bd_sf"/>
</dbReference>
<accession>A0A4S4EQM2</accession>
<gene>
    <name evidence="7" type="ORF">TEA_023076</name>
</gene>
<evidence type="ECO:0000256" key="4">
    <source>
        <dbReference type="ARBA" id="ARBA00023002"/>
    </source>
</evidence>
<keyword evidence="3 5" id="KW-0274">FAD</keyword>
<organism evidence="7 8">
    <name type="scientific">Camellia sinensis var. sinensis</name>
    <name type="common">China tea</name>
    <dbReference type="NCBI Taxonomy" id="542762"/>
    <lineage>
        <taxon>Eukaryota</taxon>
        <taxon>Viridiplantae</taxon>
        <taxon>Streptophyta</taxon>
        <taxon>Embryophyta</taxon>
        <taxon>Tracheophyta</taxon>
        <taxon>Spermatophyta</taxon>
        <taxon>Magnoliopsida</taxon>
        <taxon>eudicotyledons</taxon>
        <taxon>Gunneridae</taxon>
        <taxon>Pentapetalae</taxon>
        <taxon>asterids</taxon>
        <taxon>Ericales</taxon>
        <taxon>Theaceae</taxon>
        <taxon>Camellia</taxon>
    </lineage>
</organism>
<keyword evidence="2 5" id="KW-0285">Flavoprotein</keyword>
<dbReference type="GO" id="GO:0050661">
    <property type="term" value="F:NADP binding"/>
    <property type="evidence" value="ECO:0007669"/>
    <property type="project" value="InterPro"/>
</dbReference>
<keyword evidence="8" id="KW-1185">Reference proteome</keyword>
<comment type="caution">
    <text evidence="7">The sequence shown here is derived from an EMBL/GenBank/DDBJ whole genome shotgun (WGS) entry which is preliminary data.</text>
</comment>
<keyword evidence="5" id="KW-0503">Monooxygenase</keyword>
<dbReference type="GO" id="GO:0004499">
    <property type="term" value="F:N,N-dimethylaniline monooxygenase activity"/>
    <property type="evidence" value="ECO:0007669"/>
    <property type="project" value="InterPro"/>
</dbReference>
<dbReference type="Pfam" id="PF00743">
    <property type="entry name" value="FMO-like"/>
    <property type="match status" value="1"/>
</dbReference>
<dbReference type="InterPro" id="IPR020946">
    <property type="entry name" value="Flavin_mOase-like"/>
</dbReference>
<comment type="cofactor">
    <cofactor evidence="5">
        <name>FAD</name>
        <dbReference type="ChEBI" id="CHEBI:57692"/>
    </cofactor>
</comment>
<evidence type="ECO:0000313" key="8">
    <source>
        <dbReference type="Proteomes" id="UP000306102"/>
    </source>
</evidence>
<evidence type="ECO:0000256" key="3">
    <source>
        <dbReference type="ARBA" id="ARBA00022827"/>
    </source>
</evidence>
<evidence type="ECO:0000256" key="2">
    <source>
        <dbReference type="ARBA" id="ARBA00022630"/>
    </source>
</evidence>
<dbReference type="PANTHER" id="PTHR23023">
    <property type="entry name" value="DIMETHYLANILINE MONOOXYGENASE"/>
    <property type="match status" value="1"/>
</dbReference>
<feature type="signal peptide" evidence="6">
    <location>
        <begin position="1"/>
        <end position="15"/>
    </location>
</feature>
<evidence type="ECO:0000256" key="6">
    <source>
        <dbReference type="SAM" id="SignalP"/>
    </source>
</evidence>